<dbReference type="EMBL" id="JBHUOQ010000001">
    <property type="protein sequence ID" value="MFD2829903.1"/>
    <property type="molecule type" value="Genomic_DNA"/>
</dbReference>
<evidence type="ECO:0000256" key="3">
    <source>
        <dbReference type="ARBA" id="ARBA00022989"/>
    </source>
</evidence>
<feature type="domain" description="Sodium/calcium exchanger membrane region" evidence="6">
    <location>
        <begin position="175"/>
        <end position="314"/>
    </location>
</feature>
<evidence type="ECO:0000256" key="5">
    <source>
        <dbReference type="SAM" id="Phobius"/>
    </source>
</evidence>
<proteinExistence type="predicted"/>
<evidence type="ECO:0000256" key="2">
    <source>
        <dbReference type="ARBA" id="ARBA00022692"/>
    </source>
</evidence>
<protein>
    <submittedName>
        <fullName evidence="7">Calcium/sodium antiporter</fullName>
    </submittedName>
</protein>
<reference evidence="8" key="1">
    <citation type="journal article" date="2019" name="Int. J. Syst. Evol. Microbiol.">
        <title>The Global Catalogue of Microorganisms (GCM) 10K type strain sequencing project: providing services to taxonomists for standard genome sequencing and annotation.</title>
        <authorList>
            <consortium name="The Broad Institute Genomics Platform"/>
            <consortium name="The Broad Institute Genome Sequencing Center for Infectious Disease"/>
            <person name="Wu L."/>
            <person name="Ma J."/>
        </authorList>
    </citation>
    <scope>NUCLEOTIDE SEQUENCE [LARGE SCALE GENOMIC DNA]</scope>
    <source>
        <strain evidence="8">KCTC 33575</strain>
    </source>
</reference>
<feature type="transmembrane region" description="Helical" evidence="5">
    <location>
        <begin position="100"/>
        <end position="118"/>
    </location>
</feature>
<sequence>MWLIVGFILLIKGADYFVDSASTIARKLHVSPLIVGLTIVAFGTSAPEAVVSIIAALDGNGDLVVGNIVGSNIVNITLLLGVTVLVSPIIMDRDTVNKDVVISIFTAVLLFILAGGFWTYGDHIVGRADGVVILLFFAVFLIYVFMKALRSRGATMDKEAAAADIENDKPWWQLIVILILGLAAIIFGGDLVVNSATEIAIALGMSQALVGLTIVAIGTSLPELVTSVAAARKGQASMAVGNLIGSNIFNIFFVTGLSAVIMPLLVVPSLMIDAVILIVISVIVYILSRTGYKLGRVEGTFLILIYIVYLVYIILRG</sequence>
<dbReference type="PANTHER" id="PTHR10846">
    <property type="entry name" value="SODIUM/POTASSIUM/CALCIUM EXCHANGER"/>
    <property type="match status" value="1"/>
</dbReference>
<keyword evidence="8" id="KW-1185">Reference proteome</keyword>
<comment type="caution">
    <text evidence="7">The sequence shown here is derived from an EMBL/GenBank/DDBJ whole genome shotgun (WGS) entry which is preliminary data.</text>
</comment>
<feature type="transmembrane region" description="Helical" evidence="5">
    <location>
        <begin position="299"/>
        <end position="315"/>
    </location>
</feature>
<gene>
    <name evidence="7" type="ORF">ACFSX4_05430</name>
</gene>
<dbReference type="Pfam" id="PF01699">
    <property type="entry name" value="Na_Ca_ex"/>
    <property type="match status" value="2"/>
</dbReference>
<name>A0ABW5WXE7_9STAP</name>
<comment type="subcellular location">
    <subcellularLocation>
        <location evidence="1">Membrane</location>
        <topology evidence="1">Multi-pass membrane protein</topology>
    </subcellularLocation>
</comment>
<keyword evidence="4 5" id="KW-0472">Membrane</keyword>
<evidence type="ECO:0000256" key="1">
    <source>
        <dbReference type="ARBA" id="ARBA00004141"/>
    </source>
</evidence>
<feature type="transmembrane region" description="Helical" evidence="5">
    <location>
        <begin position="130"/>
        <end position="149"/>
    </location>
</feature>
<dbReference type="Gene3D" id="1.20.1420.30">
    <property type="entry name" value="NCX, central ion-binding region"/>
    <property type="match status" value="1"/>
</dbReference>
<dbReference type="InterPro" id="IPR004837">
    <property type="entry name" value="NaCa_Exmemb"/>
</dbReference>
<evidence type="ECO:0000259" key="6">
    <source>
        <dbReference type="Pfam" id="PF01699"/>
    </source>
</evidence>
<evidence type="ECO:0000256" key="4">
    <source>
        <dbReference type="ARBA" id="ARBA00023136"/>
    </source>
</evidence>
<feature type="domain" description="Sodium/calcium exchanger membrane region" evidence="6">
    <location>
        <begin position="2"/>
        <end position="145"/>
    </location>
</feature>
<dbReference type="RefSeq" id="WP_377773449.1">
    <property type="nucleotide sequence ID" value="NZ_JBHUOQ010000001.1"/>
</dbReference>
<dbReference type="Proteomes" id="UP001597519">
    <property type="component" value="Unassembled WGS sequence"/>
</dbReference>
<feature type="transmembrane region" description="Helical" evidence="5">
    <location>
        <begin position="33"/>
        <end position="57"/>
    </location>
</feature>
<keyword evidence="3 5" id="KW-1133">Transmembrane helix</keyword>
<feature type="transmembrane region" description="Helical" evidence="5">
    <location>
        <begin position="239"/>
        <end position="261"/>
    </location>
</feature>
<feature type="transmembrane region" description="Helical" evidence="5">
    <location>
        <begin position="267"/>
        <end position="287"/>
    </location>
</feature>
<feature type="transmembrane region" description="Helical" evidence="5">
    <location>
        <begin position="170"/>
        <end position="193"/>
    </location>
</feature>
<organism evidence="7 8">
    <name type="scientific">Corticicoccus populi</name>
    <dbReference type="NCBI Taxonomy" id="1812821"/>
    <lineage>
        <taxon>Bacteria</taxon>
        <taxon>Bacillati</taxon>
        <taxon>Bacillota</taxon>
        <taxon>Bacilli</taxon>
        <taxon>Bacillales</taxon>
        <taxon>Staphylococcaceae</taxon>
        <taxon>Corticicoccus</taxon>
    </lineage>
</organism>
<keyword evidence="2 5" id="KW-0812">Transmembrane</keyword>
<accession>A0ABW5WXE7</accession>
<dbReference type="PANTHER" id="PTHR10846:SF8">
    <property type="entry name" value="INNER MEMBRANE PROTEIN YRBG"/>
    <property type="match status" value="1"/>
</dbReference>
<evidence type="ECO:0000313" key="7">
    <source>
        <dbReference type="EMBL" id="MFD2829903.1"/>
    </source>
</evidence>
<dbReference type="InterPro" id="IPR044880">
    <property type="entry name" value="NCX_ion-bd_dom_sf"/>
</dbReference>
<feature type="transmembrane region" description="Helical" evidence="5">
    <location>
        <begin position="63"/>
        <end position="88"/>
    </location>
</feature>
<dbReference type="NCBIfam" id="TIGR00367">
    <property type="entry name" value="calcium/sodium antiporter"/>
    <property type="match status" value="1"/>
</dbReference>
<evidence type="ECO:0000313" key="8">
    <source>
        <dbReference type="Proteomes" id="UP001597519"/>
    </source>
</evidence>
<dbReference type="InterPro" id="IPR004481">
    <property type="entry name" value="K/Na/Ca-exchanger"/>
</dbReference>